<feature type="repeat" description="TPR" evidence="2">
    <location>
        <begin position="7"/>
        <end position="40"/>
    </location>
</feature>
<sequence>MPPDSHVDALLAQAAQLARAGQARAAIDAYQRALALRPASPNSWYNLARLLRRVRHYDEALAAYQKALDHHADQPEEVHLNRAVILVDHLARPVDAERELHTALKLNPRYVPALLNLGNICEHRGDASGAIGHYSRALFIDPYNALALARLSTIQPLSGPDDPLIQRLRQAVTRQNAHPAERADLGFSLGAALDKVEAYDDAFAAYRAANAASRESAAPGSGYDRAAHERLVDRLISMFPTSAPRTGTQGGPASGAGLIFVCGMFRSGSTLVEQMLASHSKVTAGGELDLVQVLVQQHLPDLGERDLPITPAVIERMRERYLATASRLHPNAIYLTDKRPDNFLYIGLIKAMFPDAHIVHTRRHPIDNGLAVFFLHLSHSMPYALDLADIGHWYGQYSRLMQHWKTLYGDDIHDVDYDALVTDPAPVLRRLLGSLGLKWEDACLNFHQQPTVVKTASVWQVRQPLYTRSSGRWHHYEKYVGPLVDELRHQLGDAAL</sequence>
<keyword evidence="4" id="KW-1185">Reference proteome</keyword>
<dbReference type="Proteomes" id="UP001371218">
    <property type="component" value="Unassembled WGS sequence"/>
</dbReference>
<dbReference type="Pfam" id="PF13469">
    <property type="entry name" value="Sulfotransfer_3"/>
    <property type="match status" value="1"/>
</dbReference>
<dbReference type="EMBL" id="JBBUTG010000011">
    <property type="protein sequence ID" value="MEK8032629.1"/>
    <property type="molecule type" value="Genomic_DNA"/>
</dbReference>
<dbReference type="PANTHER" id="PTHR12788:SF10">
    <property type="entry name" value="PROTEIN-TYROSINE SULFOTRANSFERASE"/>
    <property type="match status" value="1"/>
</dbReference>
<dbReference type="Pfam" id="PF14559">
    <property type="entry name" value="TPR_19"/>
    <property type="match status" value="1"/>
</dbReference>
<dbReference type="PANTHER" id="PTHR12788">
    <property type="entry name" value="PROTEIN-TYROSINE SULFOTRANSFERASE 2"/>
    <property type="match status" value="1"/>
</dbReference>
<evidence type="ECO:0000313" key="4">
    <source>
        <dbReference type="Proteomes" id="UP001371218"/>
    </source>
</evidence>
<reference evidence="3 4" key="1">
    <citation type="submission" date="2024-04" db="EMBL/GenBank/DDBJ databases">
        <title>Novel species of the genus Ideonella isolated from streams.</title>
        <authorList>
            <person name="Lu H."/>
        </authorList>
    </citation>
    <scope>NUCLEOTIDE SEQUENCE [LARGE SCALE GENOMIC DNA]</scope>
    <source>
        <strain evidence="3 4">DXS29W</strain>
    </source>
</reference>
<name>A0ABU9BSC0_9BURK</name>
<organism evidence="3 4">
    <name type="scientific">Ideonella lacteola</name>
    <dbReference type="NCBI Taxonomy" id="2984193"/>
    <lineage>
        <taxon>Bacteria</taxon>
        <taxon>Pseudomonadati</taxon>
        <taxon>Pseudomonadota</taxon>
        <taxon>Betaproteobacteria</taxon>
        <taxon>Burkholderiales</taxon>
        <taxon>Sphaerotilaceae</taxon>
        <taxon>Ideonella</taxon>
    </lineage>
</organism>
<dbReference type="InterPro" id="IPR027417">
    <property type="entry name" value="P-loop_NTPase"/>
</dbReference>
<proteinExistence type="predicted"/>
<feature type="repeat" description="TPR" evidence="2">
    <location>
        <begin position="41"/>
        <end position="74"/>
    </location>
</feature>
<dbReference type="Pfam" id="PF13432">
    <property type="entry name" value="TPR_16"/>
    <property type="match status" value="1"/>
</dbReference>
<evidence type="ECO:0000256" key="2">
    <source>
        <dbReference type="PROSITE-ProRule" id="PRU00339"/>
    </source>
</evidence>
<dbReference type="InterPro" id="IPR026634">
    <property type="entry name" value="TPST-like"/>
</dbReference>
<evidence type="ECO:0000256" key="1">
    <source>
        <dbReference type="ARBA" id="ARBA00022679"/>
    </source>
</evidence>
<dbReference type="SUPFAM" id="SSF52540">
    <property type="entry name" value="P-loop containing nucleoside triphosphate hydrolases"/>
    <property type="match status" value="1"/>
</dbReference>
<keyword evidence="2" id="KW-0802">TPR repeat</keyword>
<feature type="repeat" description="TPR" evidence="2">
    <location>
        <begin position="111"/>
        <end position="144"/>
    </location>
</feature>
<keyword evidence="1" id="KW-0808">Transferase</keyword>
<dbReference type="RefSeq" id="WP_341427048.1">
    <property type="nucleotide sequence ID" value="NZ_JBBUTG010000011.1"/>
</dbReference>
<dbReference type="SUPFAM" id="SSF48452">
    <property type="entry name" value="TPR-like"/>
    <property type="match status" value="1"/>
</dbReference>
<accession>A0ABU9BSC0</accession>
<dbReference type="PROSITE" id="PS50005">
    <property type="entry name" value="TPR"/>
    <property type="match status" value="3"/>
</dbReference>
<dbReference type="InterPro" id="IPR019734">
    <property type="entry name" value="TPR_rpt"/>
</dbReference>
<dbReference type="InterPro" id="IPR011990">
    <property type="entry name" value="TPR-like_helical_dom_sf"/>
</dbReference>
<dbReference type="Gene3D" id="3.40.50.300">
    <property type="entry name" value="P-loop containing nucleotide triphosphate hydrolases"/>
    <property type="match status" value="1"/>
</dbReference>
<dbReference type="SMART" id="SM00028">
    <property type="entry name" value="TPR"/>
    <property type="match status" value="4"/>
</dbReference>
<comment type="caution">
    <text evidence="3">The sequence shown here is derived from an EMBL/GenBank/DDBJ whole genome shotgun (WGS) entry which is preliminary data.</text>
</comment>
<evidence type="ECO:0000313" key="3">
    <source>
        <dbReference type="EMBL" id="MEK8032629.1"/>
    </source>
</evidence>
<protein>
    <submittedName>
        <fullName evidence="3">Sulfotransferase</fullName>
    </submittedName>
</protein>
<dbReference type="Gene3D" id="1.25.40.10">
    <property type="entry name" value="Tetratricopeptide repeat domain"/>
    <property type="match status" value="2"/>
</dbReference>
<gene>
    <name evidence="3" type="ORF">AACH06_17550</name>
</gene>